<comment type="similarity">
    <text evidence="1">Belongs to the Gfo/Idh/MocA family.</text>
</comment>
<dbReference type="InterPro" id="IPR000683">
    <property type="entry name" value="Gfo/Idh/MocA-like_OxRdtase_N"/>
</dbReference>
<dbReference type="SUPFAM" id="SSF55347">
    <property type="entry name" value="Glyceraldehyde-3-phosphate dehydrogenase-like, C-terminal domain"/>
    <property type="match status" value="1"/>
</dbReference>
<reference evidence="4" key="1">
    <citation type="submission" date="2022-12" db="EMBL/GenBank/DDBJ databases">
        <title>Paraconexibacter alkalitolerans sp. nov. and Baekduia alba sp. nov., isolated from soil and emended description of the genera Paraconexibacter (Chun et al., 2020) and Baekduia (An et al., 2020).</title>
        <authorList>
            <person name="Vieira S."/>
            <person name="Huber K.J."/>
            <person name="Geppert A."/>
            <person name="Wolf J."/>
            <person name="Neumann-Schaal M."/>
            <person name="Muesken M."/>
            <person name="Overmann J."/>
        </authorList>
    </citation>
    <scope>NUCLEOTIDE SEQUENCE</scope>
    <source>
        <strain evidence="4">AEG42_29</strain>
    </source>
</reference>
<dbReference type="GO" id="GO:0000166">
    <property type="term" value="F:nucleotide binding"/>
    <property type="evidence" value="ECO:0007669"/>
    <property type="project" value="InterPro"/>
</dbReference>
<name>A0AAU7B3I4_9ACTN</name>
<sequence>MASQDTTSALHGAVLGLGMIGRHHARLLQAGPRVRFAGAVDPGGDRHGVLRDPATLHASIPALLAAGPVDFAIVAVPTEEHLPAVRELAAAGVHVLVEKPLAATEEDALALIAAVEDAGLHGAVGHVERCNPALLELRRRLNAGEIGRPFLIATERIGPFPDRIRDVGVVKDLATHDLDLVRWLGGAAVAQVAAQTQHRMGRAHEDLLLATGRLGNDVAFNCVVDWLSPTKVRRTRVLGEGGMFVADTLNADLTFYANAATPIEWDTAQQARGVSEGDMTRFALSRREPLLVEHEAFCDLLLGVDGDGVAVTLQEGLETVRTAEAVLRSARTGTTQSLTPA</sequence>
<dbReference type="Gene3D" id="3.40.50.720">
    <property type="entry name" value="NAD(P)-binding Rossmann-like Domain"/>
    <property type="match status" value="1"/>
</dbReference>
<dbReference type="Pfam" id="PF01408">
    <property type="entry name" value="GFO_IDH_MocA"/>
    <property type="match status" value="1"/>
</dbReference>
<dbReference type="InterPro" id="IPR051450">
    <property type="entry name" value="Gfo/Idh/MocA_Oxidoreductases"/>
</dbReference>
<dbReference type="PANTHER" id="PTHR43377">
    <property type="entry name" value="BILIVERDIN REDUCTASE A"/>
    <property type="match status" value="1"/>
</dbReference>
<dbReference type="GO" id="GO:0016491">
    <property type="term" value="F:oxidoreductase activity"/>
    <property type="evidence" value="ECO:0007669"/>
    <property type="project" value="UniProtKB-KW"/>
</dbReference>
<dbReference type="EMBL" id="CP114014">
    <property type="protein sequence ID" value="XAY08436.1"/>
    <property type="molecule type" value="Genomic_DNA"/>
</dbReference>
<dbReference type="InterPro" id="IPR004104">
    <property type="entry name" value="Gfo/Idh/MocA-like_OxRdtase_C"/>
</dbReference>
<dbReference type="AlphaFoldDB" id="A0AAU7B3I4"/>
<organism evidence="4">
    <name type="scientific">Paraconexibacter sp. AEG42_29</name>
    <dbReference type="NCBI Taxonomy" id="2997339"/>
    <lineage>
        <taxon>Bacteria</taxon>
        <taxon>Bacillati</taxon>
        <taxon>Actinomycetota</taxon>
        <taxon>Thermoleophilia</taxon>
        <taxon>Solirubrobacterales</taxon>
        <taxon>Paraconexibacteraceae</taxon>
        <taxon>Paraconexibacter</taxon>
    </lineage>
</organism>
<evidence type="ECO:0000313" key="4">
    <source>
        <dbReference type="EMBL" id="XAY08436.1"/>
    </source>
</evidence>
<dbReference type="RefSeq" id="WP_354699616.1">
    <property type="nucleotide sequence ID" value="NZ_CP114014.1"/>
</dbReference>
<evidence type="ECO:0000259" key="2">
    <source>
        <dbReference type="Pfam" id="PF01408"/>
    </source>
</evidence>
<dbReference type="SUPFAM" id="SSF51735">
    <property type="entry name" value="NAD(P)-binding Rossmann-fold domains"/>
    <property type="match status" value="1"/>
</dbReference>
<evidence type="ECO:0000259" key="3">
    <source>
        <dbReference type="Pfam" id="PF02894"/>
    </source>
</evidence>
<dbReference type="PANTHER" id="PTHR43377:SF1">
    <property type="entry name" value="BILIVERDIN REDUCTASE A"/>
    <property type="match status" value="1"/>
</dbReference>
<protein>
    <submittedName>
        <fullName evidence="4">Inositol 2-dehydrogenase/D-chiro-inositol 3-dehydrogenase</fullName>
        <ecNumber evidence="4">1.1.1.369</ecNumber>
    </submittedName>
</protein>
<dbReference type="Pfam" id="PF02894">
    <property type="entry name" value="GFO_IDH_MocA_C"/>
    <property type="match status" value="1"/>
</dbReference>
<feature type="domain" description="Gfo/Idh/MocA-like oxidoreductase C-terminal" evidence="3">
    <location>
        <begin position="139"/>
        <end position="335"/>
    </location>
</feature>
<gene>
    <name evidence="4" type="primary">iolG</name>
    <name evidence="4" type="ORF">DSM112329_05337</name>
</gene>
<dbReference type="EC" id="1.1.1.369" evidence="4"/>
<keyword evidence="4" id="KW-0560">Oxidoreductase</keyword>
<dbReference type="Gene3D" id="3.30.360.10">
    <property type="entry name" value="Dihydrodipicolinate Reductase, domain 2"/>
    <property type="match status" value="1"/>
</dbReference>
<accession>A0AAU7B3I4</accession>
<dbReference type="InterPro" id="IPR036291">
    <property type="entry name" value="NAD(P)-bd_dom_sf"/>
</dbReference>
<proteinExistence type="inferred from homology"/>
<evidence type="ECO:0000256" key="1">
    <source>
        <dbReference type="ARBA" id="ARBA00010928"/>
    </source>
</evidence>
<feature type="domain" description="Gfo/Idh/MocA-like oxidoreductase N-terminal" evidence="2">
    <location>
        <begin position="13"/>
        <end position="126"/>
    </location>
</feature>
<dbReference type="KEGG" id="parq:DSM112329_05337"/>